<feature type="region of interest" description="Disordered" evidence="2">
    <location>
        <begin position="280"/>
        <end position="304"/>
    </location>
</feature>
<protein>
    <recommendedName>
        <fullName evidence="3">ATP-grasp domain-containing protein</fullName>
    </recommendedName>
</protein>
<dbReference type="EMBL" id="WTFF01000183">
    <property type="protein sequence ID" value="MBW5484680.1"/>
    <property type="molecule type" value="Genomic_DNA"/>
</dbReference>
<accession>A0ABS6ZA78</accession>
<evidence type="ECO:0000256" key="2">
    <source>
        <dbReference type="SAM" id="MobiDB-lite"/>
    </source>
</evidence>
<evidence type="ECO:0000256" key="1">
    <source>
        <dbReference type="PROSITE-ProRule" id="PRU00409"/>
    </source>
</evidence>
<sequence>MTVAVLHDPRLGELPYGPADGPADGLAYADWLADRAEDLVLVTGTGAPAATARTAADARMRVHRVDRYALTAAVETTVLDLAAGTPLTALVALHPADQVRAGALRDRLGLPGLTRDQALLLTDPLRARDLLAAAGVPVTRRAAARRIIDLYLAAHDWGYPLVVRDRRAPGSPVVAELADEAALRAFADGGISVGAVGSAAGLTVEPRTTGERRRTAGDQAADTERTAGDPAADAALAVLPAVPGHPVLVETVRVGHGTWAVDLARYAPETAPLRELVRAQAQSTPTTTPTTTGLALAGQRGAMR</sequence>
<keyword evidence="1" id="KW-0067">ATP-binding</keyword>
<comment type="caution">
    <text evidence="4">The sequence shown here is derived from an EMBL/GenBank/DDBJ whole genome shotgun (WGS) entry which is preliminary data.</text>
</comment>
<evidence type="ECO:0000313" key="4">
    <source>
        <dbReference type="EMBL" id="MBW5484680.1"/>
    </source>
</evidence>
<gene>
    <name evidence="4" type="ORF">GPJ59_23070</name>
</gene>
<reference evidence="4 5" key="1">
    <citation type="submission" date="2019-12" db="EMBL/GenBank/DDBJ databases">
        <title>Genome sequence of Streptomyces bambusae.</title>
        <authorList>
            <person name="Bansal K."/>
            <person name="Choksket S."/>
            <person name="Korpole S."/>
            <person name="Patil P.B."/>
        </authorList>
    </citation>
    <scope>NUCLEOTIDE SEQUENCE [LARGE SCALE GENOMIC DNA]</scope>
    <source>
        <strain evidence="4 5">SK60</strain>
    </source>
</reference>
<feature type="region of interest" description="Disordered" evidence="2">
    <location>
        <begin position="202"/>
        <end position="228"/>
    </location>
</feature>
<organism evidence="4 5">
    <name type="scientific">Streptomyces bambusae</name>
    <dbReference type="NCBI Taxonomy" id="1550616"/>
    <lineage>
        <taxon>Bacteria</taxon>
        <taxon>Bacillati</taxon>
        <taxon>Actinomycetota</taxon>
        <taxon>Actinomycetes</taxon>
        <taxon>Kitasatosporales</taxon>
        <taxon>Streptomycetaceae</taxon>
        <taxon>Streptomyces</taxon>
    </lineage>
</organism>
<dbReference type="InterPro" id="IPR011761">
    <property type="entry name" value="ATP-grasp"/>
</dbReference>
<evidence type="ECO:0000313" key="5">
    <source>
        <dbReference type="Proteomes" id="UP000812013"/>
    </source>
</evidence>
<dbReference type="PROSITE" id="PS50975">
    <property type="entry name" value="ATP_GRASP"/>
    <property type="match status" value="1"/>
</dbReference>
<evidence type="ECO:0000259" key="3">
    <source>
        <dbReference type="PROSITE" id="PS50975"/>
    </source>
</evidence>
<feature type="domain" description="ATP-grasp" evidence="3">
    <location>
        <begin position="128"/>
        <end position="164"/>
    </location>
</feature>
<keyword evidence="5" id="KW-1185">Reference proteome</keyword>
<feature type="compositionally biased region" description="Basic and acidic residues" evidence="2">
    <location>
        <begin position="208"/>
        <end position="227"/>
    </location>
</feature>
<dbReference type="RefSeq" id="WP_219669437.1">
    <property type="nucleotide sequence ID" value="NZ_WTFF01000183.1"/>
</dbReference>
<keyword evidence="1" id="KW-0547">Nucleotide-binding</keyword>
<dbReference type="Proteomes" id="UP000812013">
    <property type="component" value="Unassembled WGS sequence"/>
</dbReference>
<dbReference type="Gene3D" id="3.40.50.20">
    <property type="match status" value="1"/>
</dbReference>
<dbReference type="SUPFAM" id="SSF56059">
    <property type="entry name" value="Glutathione synthetase ATP-binding domain-like"/>
    <property type="match status" value="1"/>
</dbReference>
<name>A0ABS6ZA78_9ACTN</name>
<proteinExistence type="predicted"/>